<dbReference type="PROSITE" id="PS50157">
    <property type="entry name" value="ZINC_FINGER_C2H2_2"/>
    <property type="match status" value="1"/>
</dbReference>
<dbReference type="PANTHER" id="PTHR24403">
    <property type="entry name" value="ZINC FINGER PROTEIN"/>
    <property type="match status" value="1"/>
</dbReference>
<name>A0AAN8WFZ9_HALRR</name>
<keyword evidence="1" id="KW-0479">Metal-binding</keyword>
<dbReference type="Pfam" id="PF13909">
    <property type="entry name" value="zf-H2C2_5"/>
    <property type="match status" value="1"/>
</dbReference>
<dbReference type="InterPro" id="IPR013087">
    <property type="entry name" value="Znf_C2H2_type"/>
</dbReference>
<evidence type="ECO:0000259" key="6">
    <source>
        <dbReference type="PROSITE" id="PS50157"/>
    </source>
</evidence>
<protein>
    <recommendedName>
        <fullName evidence="6">C2H2-type domain-containing protein</fullName>
    </recommendedName>
</protein>
<dbReference type="SUPFAM" id="SSF57667">
    <property type="entry name" value="beta-beta-alpha zinc fingers"/>
    <property type="match status" value="1"/>
</dbReference>
<dbReference type="Gene3D" id="3.30.160.60">
    <property type="entry name" value="Classic Zinc Finger"/>
    <property type="match status" value="2"/>
</dbReference>
<gene>
    <name evidence="7" type="ORF">SK128_013802</name>
</gene>
<evidence type="ECO:0000256" key="1">
    <source>
        <dbReference type="ARBA" id="ARBA00022723"/>
    </source>
</evidence>
<sequence length="78" mass="9017">MVIPTIQKVVALHQCPHCSYYTPHKRDMRRHHLVHTGEKPFGCPYCQHRSARKENLTAHIRTKHGPKADLPGAQEEEI</sequence>
<evidence type="ECO:0000313" key="8">
    <source>
        <dbReference type="Proteomes" id="UP001381693"/>
    </source>
</evidence>
<dbReference type="Proteomes" id="UP001381693">
    <property type="component" value="Unassembled WGS sequence"/>
</dbReference>
<keyword evidence="3 5" id="KW-0863">Zinc-finger</keyword>
<evidence type="ECO:0000313" key="7">
    <source>
        <dbReference type="EMBL" id="KAK7056566.1"/>
    </source>
</evidence>
<dbReference type="GO" id="GO:0008270">
    <property type="term" value="F:zinc ion binding"/>
    <property type="evidence" value="ECO:0007669"/>
    <property type="project" value="UniProtKB-KW"/>
</dbReference>
<dbReference type="SMART" id="SM00355">
    <property type="entry name" value="ZnF_C2H2"/>
    <property type="match status" value="2"/>
</dbReference>
<dbReference type="FunFam" id="3.30.160.60:FF:000100">
    <property type="entry name" value="Zinc finger 45-like"/>
    <property type="match status" value="1"/>
</dbReference>
<organism evidence="7 8">
    <name type="scientific">Halocaridina rubra</name>
    <name type="common">Hawaiian red shrimp</name>
    <dbReference type="NCBI Taxonomy" id="373956"/>
    <lineage>
        <taxon>Eukaryota</taxon>
        <taxon>Metazoa</taxon>
        <taxon>Ecdysozoa</taxon>
        <taxon>Arthropoda</taxon>
        <taxon>Crustacea</taxon>
        <taxon>Multicrustacea</taxon>
        <taxon>Malacostraca</taxon>
        <taxon>Eumalacostraca</taxon>
        <taxon>Eucarida</taxon>
        <taxon>Decapoda</taxon>
        <taxon>Pleocyemata</taxon>
        <taxon>Caridea</taxon>
        <taxon>Atyoidea</taxon>
        <taxon>Atyidae</taxon>
        <taxon>Halocaridina</taxon>
    </lineage>
</organism>
<evidence type="ECO:0000256" key="3">
    <source>
        <dbReference type="ARBA" id="ARBA00022771"/>
    </source>
</evidence>
<evidence type="ECO:0000256" key="4">
    <source>
        <dbReference type="ARBA" id="ARBA00022833"/>
    </source>
</evidence>
<dbReference type="EMBL" id="JAXCGZ010021214">
    <property type="protein sequence ID" value="KAK7056566.1"/>
    <property type="molecule type" value="Genomic_DNA"/>
</dbReference>
<dbReference type="GO" id="GO:0005634">
    <property type="term" value="C:nucleus"/>
    <property type="evidence" value="ECO:0007669"/>
    <property type="project" value="TreeGrafter"/>
</dbReference>
<dbReference type="GO" id="GO:0045944">
    <property type="term" value="P:positive regulation of transcription by RNA polymerase II"/>
    <property type="evidence" value="ECO:0007669"/>
    <property type="project" value="TreeGrafter"/>
</dbReference>
<dbReference type="InterPro" id="IPR036236">
    <property type="entry name" value="Znf_C2H2_sf"/>
</dbReference>
<dbReference type="InterPro" id="IPR050688">
    <property type="entry name" value="Zinc_finger/UBP_domain"/>
</dbReference>
<evidence type="ECO:0000256" key="2">
    <source>
        <dbReference type="ARBA" id="ARBA00022737"/>
    </source>
</evidence>
<keyword evidence="8" id="KW-1185">Reference proteome</keyword>
<accession>A0AAN8WFZ9</accession>
<dbReference type="PANTHER" id="PTHR24403:SF67">
    <property type="entry name" value="FI01116P-RELATED"/>
    <property type="match status" value="1"/>
</dbReference>
<proteinExistence type="predicted"/>
<reference evidence="7 8" key="1">
    <citation type="submission" date="2023-11" db="EMBL/GenBank/DDBJ databases">
        <title>Halocaridina rubra genome assembly.</title>
        <authorList>
            <person name="Smith C."/>
        </authorList>
    </citation>
    <scope>NUCLEOTIDE SEQUENCE [LARGE SCALE GENOMIC DNA]</scope>
    <source>
        <strain evidence="7">EP-1</strain>
        <tissue evidence="7">Whole</tissue>
    </source>
</reference>
<evidence type="ECO:0000256" key="5">
    <source>
        <dbReference type="PROSITE-ProRule" id="PRU00042"/>
    </source>
</evidence>
<dbReference type="AlphaFoldDB" id="A0AAN8WFZ9"/>
<keyword evidence="4" id="KW-0862">Zinc</keyword>
<keyword evidence="2" id="KW-0677">Repeat</keyword>
<comment type="caution">
    <text evidence="7">The sequence shown here is derived from an EMBL/GenBank/DDBJ whole genome shotgun (WGS) entry which is preliminary data.</text>
</comment>
<feature type="domain" description="C2H2-type" evidence="6">
    <location>
        <begin position="13"/>
        <end position="40"/>
    </location>
</feature>